<dbReference type="PANTHER" id="PTHR45228">
    <property type="entry name" value="CYCLIC DI-GMP PHOSPHODIESTERASE TM_0186-RELATED"/>
    <property type="match status" value="1"/>
</dbReference>
<dbReference type="PROSITE" id="PS51832">
    <property type="entry name" value="HD_GYP"/>
    <property type="match status" value="1"/>
</dbReference>
<dbReference type="InterPro" id="IPR037522">
    <property type="entry name" value="HD_GYP_dom"/>
</dbReference>
<sequence length="66" mass="7811">ARILAIVDAYDVMRNGRHYKRKMSKDEAIAELRRFSGKQFDPELVKIFIDKVLCNEKQTQKVMVRL</sequence>
<accession>X1KZT3</accession>
<evidence type="ECO:0000259" key="1">
    <source>
        <dbReference type="PROSITE" id="PS51832"/>
    </source>
</evidence>
<dbReference type="PANTHER" id="PTHR45228:SF1">
    <property type="entry name" value="CYCLIC DI-GMP PHOSPHODIESTERASE TM_0186"/>
    <property type="match status" value="1"/>
</dbReference>
<name>X1KZT3_9ZZZZ</name>
<protein>
    <recommendedName>
        <fullName evidence="1">HD-GYP domain-containing protein</fullName>
    </recommendedName>
</protein>
<evidence type="ECO:0000313" key="2">
    <source>
        <dbReference type="EMBL" id="GAH95699.1"/>
    </source>
</evidence>
<dbReference type="AlphaFoldDB" id="X1KZT3"/>
<comment type="caution">
    <text evidence="2">The sequence shown here is derived from an EMBL/GenBank/DDBJ whole genome shotgun (WGS) entry which is preliminary data.</text>
</comment>
<reference evidence="2" key="1">
    <citation type="journal article" date="2014" name="Front. Microbiol.">
        <title>High frequency of phylogenetically diverse reductive dehalogenase-homologous genes in deep subseafloor sedimentary metagenomes.</title>
        <authorList>
            <person name="Kawai M."/>
            <person name="Futagami T."/>
            <person name="Toyoda A."/>
            <person name="Takaki Y."/>
            <person name="Nishi S."/>
            <person name="Hori S."/>
            <person name="Arai W."/>
            <person name="Tsubouchi T."/>
            <person name="Morono Y."/>
            <person name="Uchiyama I."/>
            <person name="Ito T."/>
            <person name="Fujiyama A."/>
            <person name="Inagaki F."/>
            <person name="Takami H."/>
        </authorList>
    </citation>
    <scope>NUCLEOTIDE SEQUENCE</scope>
    <source>
        <strain evidence="2">Expedition CK06-06</strain>
    </source>
</reference>
<feature type="domain" description="HD-GYP" evidence="1">
    <location>
        <begin position="1"/>
        <end position="64"/>
    </location>
</feature>
<organism evidence="2">
    <name type="scientific">marine sediment metagenome</name>
    <dbReference type="NCBI Taxonomy" id="412755"/>
    <lineage>
        <taxon>unclassified sequences</taxon>
        <taxon>metagenomes</taxon>
        <taxon>ecological metagenomes</taxon>
    </lineage>
</organism>
<dbReference type="InterPro" id="IPR052020">
    <property type="entry name" value="Cyclic_di-GMP/3'3'-cGAMP_PDE"/>
</dbReference>
<gene>
    <name evidence="2" type="ORF">S06H3_06929</name>
</gene>
<proteinExistence type="predicted"/>
<dbReference type="Gene3D" id="1.10.3210.10">
    <property type="entry name" value="Hypothetical protein af1432"/>
    <property type="match status" value="1"/>
</dbReference>
<feature type="non-terminal residue" evidence="2">
    <location>
        <position position="1"/>
    </location>
</feature>
<dbReference type="SUPFAM" id="SSF109604">
    <property type="entry name" value="HD-domain/PDEase-like"/>
    <property type="match status" value="1"/>
</dbReference>
<dbReference type="Pfam" id="PF13487">
    <property type="entry name" value="HD_5"/>
    <property type="match status" value="1"/>
</dbReference>
<dbReference type="EMBL" id="BARV01002749">
    <property type="protein sequence ID" value="GAH95699.1"/>
    <property type="molecule type" value="Genomic_DNA"/>
</dbReference>